<dbReference type="PANTHER" id="PTHR47219">
    <property type="entry name" value="RAB GTPASE-ACTIVATING PROTEIN 1-LIKE"/>
    <property type="match status" value="1"/>
</dbReference>
<dbReference type="InterPro" id="IPR050302">
    <property type="entry name" value="Rab_GAP_TBC_domain"/>
</dbReference>
<dbReference type="WBParaSite" id="SMUV_0000458301-mRNA-1">
    <property type="protein sequence ID" value="SMUV_0000458301-mRNA-1"/>
    <property type="gene ID" value="SMUV_0000458301"/>
</dbReference>
<dbReference type="Proteomes" id="UP000046393">
    <property type="component" value="Unplaced"/>
</dbReference>
<dbReference type="PANTHER" id="PTHR47219:SF9">
    <property type="entry name" value="GTPASE ACTIVATING PROTEIN AND CENTROSOME-ASSOCIATED, ISOFORM B"/>
    <property type="match status" value="1"/>
</dbReference>
<dbReference type="PROSITE" id="PS50086">
    <property type="entry name" value="TBC_RABGAP"/>
    <property type="match status" value="1"/>
</dbReference>
<dbReference type="GO" id="GO:0005096">
    <property type="term" value="F:GTPase activator activity"/>
    <property type="evidence" value="ECO:0007669"/>
    <property type="project" value="TreeGrafter"/>
</dbReference>
<dbReference type="STRING" id="451379.A0A0N5AJE5"/>
<dbReference type="Gene3D" id="1.10.8.270">
    <property type="entry name" value="putative rabgap domain of human tbc1 domain family member 14 like domains"/>
    <property type="match status" value="1"/>
</dbReference>
<evidence type="ECO:0000313" key="2">
    <source>
        <dbReference type="Proteomes" id="UP000046393"/>
    </source>
</evidence>
<dbReference type="AlphaFoldDB" id="A0A0N5AJE5"/>
<dbReference type="SUPFAM" id="SSF47923">
    <property type="entry name" value="Ypt/Rab-GAP domain of gyp1p"/>
    <property type="match status" value="2"/>
</dbReference>
<name>A0A0N5AJE5_9BILA</name>
<feature type="domain" description="Rab-GAP TBC" evidence="1">
    <location>
        <begin position="79"/>
        <end position="254"/>
    </location>
</feature>
<dbReference type="InterPro" id="IPR000195">
    <property type="entry name" value="Rab-GAP-TBC_dom"/>
</dbReference>
<proteinExistence type="predicted"/>
<sequence length="311" mass="36363">MRNAPKRLLTLQMHLNLMDVYILKNTVDSLGFLRPEDPQPEVNHNFWIHYWPVLVRRDRRWYKTGIPKGKKLTRFIRKGIPASFRSTIWLQKCPKISDEKHPVGNDVIDEIRRDLSRTFPDNSIISSQIGKNALGWILFTVAEHFPEIGYCQGFNYIAALFYIITANKNTAAQIMIHNINLRKEYYTRDMSGIRKDVIVLYRLLRDRGIFPRSLLRLMEPDFQMMVSKWFVCWYLETLPMESVLRIWDCLFNEGDSILFRIAIVLLEKSAPALLKCQGMADIMAFIHDIGSLPVAVECHELLKVSSFTRNI</sequence>
<protein>
    <submittedName>
        <fullName evidence="3">Rab-GAP TBC domain-containing protein</fullName>
    </submittedName>
</protein>
<dbReference type="GO" id="GO:0031267">
    <property type="term" value="F:small GTPase binding"/>
    <property type="evidence" value="ECO:0007669"/>
    <property type="project" value="TreeGrafter"/>
</dbReference>
<dbReference type="SMART" id="SM00164">
    <property type="entry name" value="TBC"/>
    <property type="match status" value="1"/>
</dbReference>
<dbReference type="Gene3D" id="1.10.472.80">
    <property type="entry name" value="Ypt/Rab-GAP domain of gyp1p, domain 3"/>
    <property type="match status" value="1"/>
</dbReference>
<reference evidence="3" key="1">
    <citation type="submission" date="2017-02" db="UniProtKB">
        <authorList>
            <consortium name="WormBaseParasite"/>
        </authorList>
    </citation>
    <scope>IDENTIFICATION</scope>
</reference>
<evidence type="ECO:0000313" key="3">
    <source>
        <dbReference type="WBParaSite" id="SMUV_0000458301-mRNA-1"/>
    </source>
</evidence>
<accession>A0A0N5AJE5</accession>
<dbReference type="Pfam" id="PF00566">
    <property type="entry name" value="RabGAP-TBC"/>
    <property type="match status" value="1"/>
</dbReference>
<dbReference type="InterPro" id="IPR035969">
    <property type="entry name" value="Rab-GAP_TBC_sf"/>
</dbReference>
<organism evidence="2 3">
    <name type="scientific">Syphacia muris</name>
    <dbReference type="NCBI Taxonomy" id="451379"/>
    <lineage>
        <taxon>Eukaryota</taxon>
        <taxon>Metazoa</taxon>
        <taxon>Ecdysozoa</taxon>
        <taxon>Nematoda</taxon>
        <taxon>Chromadorea</taxon>
        <taxon>Rhabditida</taxon>
        <taxon>Spirurina</taxon>
        <taxon>Oxyuridomorpha</taxon>
        <taxon>Oxyuroidea</taxon>
        <taxon>Oxyuridae</taxon>
        <taxon>Syphacia</taxon>
    </lineage>
</organism>
<keyword evidence="2" id="KW-1185">Reference proteome</keyword>
<evidence type="ECO:0000259" key="1">
    <source>
        <dbReference type="PROSITE" id="PS50086"/>
    </source>
</evidence>